<dbReference type="AlphaFoldDB" id="A0A166RGK3"/>
<organism evidence="2 3">
    <name type="scientific">Athelia psychrophila</name>
    <dbReference type="NCBI Taxonomy" id="1759441"/>
    <lineage>
        <taxon>Eukaryota</taxon>
        <taxon>Fungi</taxon>
        <taxon>Dikarya</taxon>
        <taxon>Basidiomycota</taxon>
        <taxon>Agaricomycotina</taxon>
        <taxon>Agaricomycetes</taxon>
        <taxon>Agaricomycetidae</taxon>
        <taxon>Atheliales</taxon>
        <taxon>Atheliaceae</taxon>
        <taxon>Athelia</taxon>
    </lineage>
</organism>
<dbReference type="Proteomes" id="UP000076532">
    <property type="component" value="Unassembled WGS sequence"/>
</dbReference>
<evidence type="ECO:0000313" key="3">
    <source>
        <dbReference type="Proteomes" id="UP000076532"/>
    </source>
</evidence>
<reference evidence="2 3" key="1">
    <citation type="journal article" date="2016" name="Mol. Biol. Evol.">
        <title>Comparative Genomics of Early-Diverging Mushroom-Forming Fungi Provides Insights into the Origins of Lignocellulose Decay Capabilities.</title>
        <authorList>
            <person name="Nagy L.G."/>
            <person name="Riley R."/>
            <person name="Tritt A."/>
            <person name="Adam C."/>
            <person name="Daum C."/>
            <person name="Floudas D."/>
            <person name="Sun H."/>
            <person name="Yadav J.S."/>
            <person name="Pangilinan J."/>
            <person name="Larsson K.H."/>
            <person name="Matsuura K."/>
            <person name="Barry K."/>
            <person name="Labutti K."/>
            <person name="Kuo R."/>
            <person name="Ohm R.A."/>
            <person name="Bhattacharya S.S."/>
            <person name="Shirouzu T."/>
            <person name="Yoshinaga Y."/>
            <person name="Martin F.M."/>
            <person name="Grigoriev I.V."/>
            <person name="Hibbett D.S."/>
        </authorList>
    </citation>
    <scope>NUCLEOTIDE SEQUENCE [LARGE SCALE GENOMIC DNA]</scope>
    <source>
        <strain evidence="2 3">CBS 109695</strain>
    </source>
</reference>
<feature type="region of interest" description="Disordered" evidence="1">
    <location>
        <begin position="1"/>
        <end position="29"/>
    </location>
</feature>
<keyword evidence="3" id="KW-1185">Reference proteome</keyword>
<proteinExistence type="predicted"/>
<evidence type="ECO:0000313" key="2">
    <source>
        <dbReference type="EMBL" id="KZP28249.1"/>
    </source>
</evidence>
<sequence>MRRAQLRRPELYAAEEQGGEAPRPCRDRGDHQGAELVVCIRAGAARAHHRREPAPQQSRHDPYLQLFLRRELALVGQVVLFPWASGHCGGCLRELEGVASLVQAEITGAGLMDEKPRGRNADGLDGNGNEGSSTVAYDCAESMRGQTHPLVPIMTIGHPRKAAYTRTSPFSFYPRLRTHTCMPSVHHHLPPRRIFAAHQQHDLLGTKNMRLDPRTRLGEADPLELKDVCAMDAVLARTFCDGEDGFLRPDRASIGKRAVHTHTVASVPHDAIITHGEVIVPHASSFDDPGYKSSVAFNGQLFKQPSVWAQVFFACRSLACWCSRLVFLAGGNLADDEAARPPRAGHRNYTLRWEERMHPRPAYAPSALVARQPPSAQRRDSCAAEGD</sequence>
<name>A0A166RGK3_9AGAM</name>
<dbReference type="STRING" id="436010.A0A166RGK3"/>
<feature type="region of interest" description="Disordered" evidence="1">
    <location>
        <begin position="364"/>
        <end position="387"/>
    </location>
</feature>
<dbReference type="EMBL" id="KV417504">
    <property type="protein sequence ID" value="KZP28249.1"/>
    <property type="molecule type" value="Genomic_DNA"/>
</dbReference>
<accession>A0A166RGK3</accession>
<evidence type="ECO:0000256" key="1">
    <source>
        <dbReference type="SAM" id="MobiDB-lite"/>
    </source>
</evidence>
<feature type="compositionally biased region" description="Basic and acidic residues" evidence="1">
    <location>
        <begin position="377"/>
        <end position="387"/>
    </location>
</feature>
<protein>
    <submittedName>
        <fullName evidence="2">Uncharacterized protein</fullName>
    </submittedName>
</protein>
<gene>
    <name evidence="2" type="ORF">FIBSPDRAFT_1039676</name>
</gene>